<dbReference type="Gene3D" id="3.10.590.10">
    <property type="entry name" value="ph1033 like domains"/>
    <property type="match status" value="1"/>
</dbReference>
<dbReference type="Proteomes" id="UP000562395">
    <property type="component" value="Unassembled WGS sequence"/>
</dbReference>
<dbReference type="InterPro" id="IPR015947">
    <property type="entry name" value="PUA-like_sf"/>
</dbReference>
<evidence type="ECO:0000313" key="3">
    <source>
        <dbReference type="Proteomes" id="UP000562395"/>
    </source>
</evidence>
<proteinExistence type="predicted"/>
<name>A0A7W5ZT77_9SPHN</name>
<dbReference type="EMBL" id="JACICY010000001">
    <property type="protein sequence ID" value="MBB3859017.1"/>
    <property type="molecule type" value="Genomic_DNA"/>
</dbReference>
<feature type="domain" description="EVE" evidence="1">
    <location>
        <begin position="13"/>
        <end position="143"/>
    </location>
</feature>
<gene>
    <name evidence="2" type="ORF">GGQ88_000257</name>
</gene>
<evidence type="ECO:0000259" key="1">
    <source>
        <dbReference type="Pfam" id="PF01878"/>
    </source>
</evidence>
<protein>
    <submittedName>
        <fullName evidence="2">Putative RNA-binding protein with PUA-like domain</fullName>
    </submittedName>
</protein>
<dbReference type="InterPro" id="IPR047197">
    <property type="entry name" value="THYN1-like_EVE"/>
</dbReference>
<sequence>MTKIDITDTTGRNLWLMKSEPDVYGWDDLVAEGEGTWDGVRNHLAARNLRAMQPGDLAFFYHSNIGIEIVGVAVITVGGLTDPSDPEGKWAAVKLKPVEKLPRTVTLKEIKATPALVEMDLIRLSRLSVGAVRPTEWALILEMAGVN</sequence>
<dbReference type="SUPFAM" id="SSF88697">
    <property type="entry name" value="PUA domain-like"/>
    <property type="match status" value="1"/>
</dbReference>
<dbReference type="RefSeq" id="WP_183611212.1">
    <property type="nucleotide sequence ID" value="NZ_JACICY010000001.1"/>
</dbReference>
<dbReference type="InterPro" id="IPR002740">
    <property type="entry name" value="EVE_domain"/>
</dbReference>
<dbReference type="CDD" id="cd21133">
    <property type="entry name" value="EVE"/>
    <property type="match status" value="1"/>
</dbReference>
<comment type="caution">
    <text evidence="2">The sequence shown here is derived from an EMBL/GenBank/DDBJ whole genome shotgun (WGS) entry which is preliminary data.</text>
</comment>
<dbReference type="PANTHER" id="PTHR14087">
    <property type="entry name" value="THYMOCYTE NUCLEAR PROTEIN 1"/>
    <property type="match status" value="1"/>
</dbReference>
<keyword evidence="3" id="KW-1185">Reference proteome</keyword>
<evidence type="ECO:0000313" key="2">
    <source>
        <dbReference type="EMBL" id="MBB3859017.1"/>
    </source>
</evidence>
<accession>A0A7W5ZT77</accession>
<dbReference type="PANTHER" id="PTHR14087:SF7">
    <property type="entry name" value="THYMOCYTE NUCLEAR PROTEIN 1"/>
    <property type="match status" value="1"/>
</dbReference>
<dbReference type="AlphaFoldDB" id="A0A7W5ZT77"/>
<reference evidence="2 3" key="1">
    <citation type="submission" date="2020-08" db="EMBL/GenBank/DDBJ databases">
        <title>Genomic Encyclopedia of Type Strains, Phase IV (KMG-IV): sequencing the most valuable type-strain genomes for metagenomic binning, comparative biology and taxonomic classification.</title>
        <authorList>
            <person name="Goeker M."/>
        </authorList>
    </citation>
    <scope>NUCLEOTIDE SEQUENCE [LARGE SCALE GENOMIC DNA]</scope>
    <source>
        <strain evidence="2 3">DSM 14552</strain>
    </source>
</reference>
<organism evidence="2 3">
    <name type="scientific">Novosphingobium hassiacum</name>
    <dbReference type="NCBI Taxonomy" id="173676"/>
    <lineage>
        <taxon>Bacteria</taxon>
        <taxon>Pseudomonadati</taxon>
        <taxon>Pseudomonadota</taxon>
        <taxon>Alphaproteobacteria</taxon>
        <taxon>Sphingomonadales</taxon>
        <taxon>Sphingomonadaceae</taxon>
        <taxon>Novosphingobium</taxon>
    </lineage>
</organism>
<dbReference type="InterPro" id="IPR052181">
    <property type="entry name" value="5hmC_binding"/>
</dbReference>
<dbReference type="Pfam" id="PF01878">
    <property type="entry name" value="EVE"/>
    <property type="match status" value="1"/>
</dbReference>